<evidence type="ECO:0000313" key="3">
    <source>
        <dbReference type="Proteomes" id="UP000002045"/>
    </source>
</evidence>
<dbReference type="STRING" id="406818.XBJ1_1914"/>
<protein>
    <submittedName>
        <fullName evidence="2">Uncharacterized protein</fullName>
    </submittedName>
</protein>
<organism evidence="2 3">
    <name type="scientific">Xenorhabdus bovienii (strain SS-2004)</name>
    <name type="common">Xenorhabdus nematophila subsp. bovienii</name>
    <dbReference type="NCBI Taxonomy" id="406818"/>
    <lineage>
        <taxon>Bacteria</taxon>
        <taxon>Pseudomonadati</taxon>
        <taxon>Pseudomonadota</taxon>
        <taxon>Gammaproteobacteria</taxon>
        <taxon>Enterobacterales</taxon>
        <taxon>Morganellaceae</taxon>
        <taxon>Xenorhabdus</taxon>
    </lineage>
</organism>
<dbReference type="Proteomes" id="UP000002045">
    <property type="component" value="Chromosome"/>
</dbReference>
<reference evidence="2" key="1">
    <citation type="journal article" date="2011" name="PLoS ONE">
        <title>The entomopathogenic bacterial endosymbionts xenorhabdus and photorhabdus: convergent lifestyles from divergent genomes.</title>
        <authorList>
            <person name="Chaston J.M."/>
            <person name="Suen G."/>
            <person name="Tucker S.L."/>
            <person name="Andersen A.W."/>
            <person name="Bhasin A."/>
            <person name="Bode E."/>
            <person name="Bode H.B."/>
            <person name="Brachmann A.O."/>
            <person name="Cowles C.E."/>
            <person name="Cowles K.N."/>
            <person name="Darby C."/>
            <person name="de Leon L."/>
            <person name="Drace K."/>
            <person name="Du Z."/>
            <person name="Givaudan A."/>
            <person name="Herbert Tran E.E."/>
            <person name="Jewell K.A."/>
            <person name="Knack J.J."/>
            <person name="Krasomil-Osterfeld K.C."/>
            <person name="Kukor R."/>
            <person name="Lanois A."/>
            <person name="Latreille P."/>
            <person name="Leimgruber N.K."/>
            <person name="Lipke C.M."/>
            <person name="Liu R."/>
            <person name="Lu X."/>
            <person name="Martens E.C."/>
            <person name="Marri P.R."/>
            <person name="Medigue C."/>
            <person name="Menard M.L."/>
            <person name="Miller N.M."/>
            <person name="Morales-Soto N."/>
            <person name="Norton S."/>
            <person name="Ogier J.C."/>
            <person name="Orchard S.S."/>
            <person name="Park D."/>
            <person name="Park Y."/>
            <person name="Qurollo B.A."/>
            <person name="Sugar D.R."/>
            <person name="Richards G.R."/>
            <person name="Rouy Z."/>
            <person name="Slominski B."/>
            <person name="Slominski K."/>
            <person name="Snyder H."/>
            <person name="Tjaden B.C."/>
            <person name="van der Hoeven R."/>
            <person name="Welch R.D."/>
            <person name="Wheeler C."/>
            <person name="Xiang B."/>
            <person name="Barbazuk B."/>
            <person name="Gaudriault S."/>
            <person name="Goodner B."/>
            <person name="Slater S.C."/>
            <person name="Forst S."/>
            <person name="Goldman B.S."/>
            <person name="Goodrich-Blair H."/>
        </authorList>
    </citation>
    <scope>NUCLEOTIDE SEQUENCE [LARGE SCALE GENOMIC DNA]</scope>
    <source>
        <strain evidence="2">SS-2004</strain>
    </source>
</reference>
<sequence>MIGLGAIFSILDITIFAMILCVFIVSCVEHQLYSNRLIYGRSVVSGTGCTYVAYIKSSVCPKYRRIICVINGINNYDTRYIPAIFTI</sequence>
<dbReference type="KEGG" id="xbo:XBJ1_1914"/>
<dbReference type="AlphaFoldDB" id="D3V2S5"/>
<feature type="transmembrane region" description="Helical" evidence="1">
    <location>
        <begin position="6"/>
        <end position="28"/>
    </location>
</feature>
<dbReference type="EMBL" id="FN667741">
    <property type="protein sequence ID" value="CBJ81040.1"/>
    <property type="molecule type" value="Genomic_DNA"/>
</dbReference>
<accession>D3V2S5</accession>
<evidence type="ECO:0000313" key="2">
    <source>
        <dbReference type="EMBL" id="CBJ81040.1"/>
    </source>
</evidence>
<evidence type="ECO:0000256" key="1">
    <source>
        <dbReference type="SAM" id="Phobius"/>
    </source>
</evidence>
<dbReference type="HOGENOM" id="CLU_2482583_0_0_6"/>
<keyword evidence="1" id="KW-1133">Transmembrane helix</keyword>
<keyword evidence="1" id="KW-0812">Transmembrane</keyword>
<proteinExistence type="predicted"/>
<name>D3V2S5_XENBS</name>
<gene>
    <name evidence="2" type="ordered locus">XBJ1_1914</name>
</gene>
<keyword evidence="1" id="KW-0472">Membrane</keyword>